<dbReference type="Proteomes" id="UP000779574">
    <property type="component" value="Unassembled WGS sequence"/>
</dbReference>
<dbReference type="InterPro" id="IPR045180">
    <property type="entry name" value="La_dom_prot"/>
</dbReference>
<dbReference type="InterPro" id="IPR036388">
    <property type="entry name" value="WH-like_DNA-bd_sf"/>
</dbReference>
<dbReference type="GO" id="GO:0003729">
    <property type="term" value="F:mRNA binding"/>
    <property type="evidence" value="ECO:0007669"/>
    <property type="project" value="TreeGrafter"/>
</dbReference>
<feature type="domain" description="HTH La-type RNA-binding" evidence="4">
    <location>
        <begin position="25"/>
        <end position="117"/>
    </location>
</feature>
<dbReference type="Pfam" id="PF05383">
    <property type="entry name" value="La"/>
    <property type="match status" value="1"/>
</dbReference>
<evidence type="ECO:0000256" key="3">
    <source>
        <dbReference type="SAM" id="MobiDB-lite"/>
    </source>
</evidence>
<dbReference type="GO" id="GO:0031047">
    <property type="term" value="P:regulatory ncRNA-mediated gene silencing"/>
    <property type="evidence" value="ECO:0007669"/>
    <property type="project" value="InterPro"/>
</dbReference>
<dbReference type="SMART" id="SM00715">
    <property type="entry name" value="LA"/>
    <property type="match status" value="1"/>
</dbReference>
<dbReference type="InterPro" id="IPR036390">
    <property type="entry name" value="WH_DNA-bd_sf"/>
</dbReference>
<protein>
    <recommendedName>
        <fullName evidence="4">HTH La-type RNA-binding domain-containing protein</fullName>
    </recommendedName>
</protein>
<dbReference type="Gene3D" id="1.10.10.10">
    <property type="entry name" value="Winged helix-like DNA-binding domain superfamily/Winged helix DNA-binding domain"/>
    <property type="match status" value="1"/>
</dbReference>
<evidence type="ECO:0000313" key="5">
    <source>
        <dbReference type="EMBL" id="KAG9684625.1"/>
    </source>
</evidence>
<evidence type="ECO:0000313" key="6">
    <source>
        <dbReference type="Proteomes" id="UP000779574"/>
    </source>
</evidence>
<sequence length="577" mass="65423">MDSTDDTPQENIGVSSNAQATSDLQAPQHAEHPQGDEIVEYYFSDENLPQDAYLLDKIGGKENKPVELQKICQFPRMRKYKPYRSVVESLKKSTMLEVIDNKYIKRRVPLTIEPMAPEKVKAVLEEEQKKKGINRPPPDQPWMTKAMVSLLKSHTAETTSDYEPTGFEEFFADAPVTPAAFEEEQSLYDKDISFETRIETAIQRYRARRKFHQQTAQVFNKFMTYGGIDSGPKMFGGSDNRDFAEMDAAEIAAVTAIHFVSEDVLYTDRWDVDFAGVAKGFLSCHIMTELESTSGQADIARATNVMRNFYNYLLHHNVCPEFESQIQAARKVCDLADIELFNVVVANERLPGPFNTAVSASHDGTVAGVYNGEHDWEDSGIINRTLQDCQDIVKFAISAHGSEQQYDKVGDVGKFQTVYQEQISLEVTKVEMADEATRALYDAAREKKPFLVALGKLHCRRWTYPLAPNFDHSVEALKRQQTEHTMTLWVEENILQYCAVGMKIEGEVRELDIGIKWLDSVRAISPSFFEWLPNEFYKEEKGLKAESEAQQHNNQVNQTDLGEAEDAAEDVSQIENA</sequence>
<dbReference type="InterPro" id="IPR018606">
    <property type="entry name" value="Arb1"/>
</dbReference>
<dbReference type="EMBL" id="JAHFXF010000626">
    <property type="protein sequence ID" value="KAG9684625.1"/>
    <property type="molecule type" value="Genomic_DNA"/>
</dbReference>
<keyword evidence="1 2" id="KW-0694">RNA-binding</keyword>
<dbReference type="AlphaFoldDB" id="A0A9P8J4K3"/>
<dbReference type="PROSITE" id="PS50961">
    <property type="entry name" value="HTH_LA"/>
    <property type="match status" value="1"/>
</dbReference>
<organism evidence="5 6">
    <name type="scientific">Aureobasidium melanogenum</name>
    <name type="common">Aureobasidium pullulans var. melanogenum</name>
    <dbReference type="NCBI Taxonomy" id="46634"/>
    <lineage>
        <taxon>Eukaryota</taxon>
        <taxon>Fungi</taxon>
        <taxon>Dikarya</taxon>
        <taxon>Ascomycota</taxon>
        <taxon>Pezizomycotina</taxon>
        <taxon>Dothideomycetes</taxon>
        <taxon>Dothideomycetidae</taxon>
        <taxon>Dothideales</taxon>
        <taxon>Saccotheciaceae</taxon>
        <taxon>Aureobasidium</taxon>
    </lineage>
</organism>
<proteinExistence type="predicted"/>
<feature type="region of interest" description="Disordered" evidence="3">
    <location>
        <begin position="543"/>
        <end position="577"/>
    </location>
</feature>
<comment type="caution">
    <text evidence="5">The sequence shown here is derived from an EMBL/GenBank/DDBJ whole genome shotgun (WGS) entry which is preliminary data.</text>
</comment>
<feature type="region of interest" description="Disordered" evidence="3">
    <location>
        <begin position="1"/>
        <end position="36"/>
    </location>
</feature>
<reference evidence="5" key="1">
    <citation type="journal article" date="2021" name="J Fungi (Basel)">
        <title>Virulence traits and population genomics of the black yeast Aureobasidium melanogenum.</title>
        <authorList>
            <person name="Cernosa A."/>
            <person name="Sun X."/>
            <person name="Gostincar C."/>
            <person name="Fang C."/>
            <person name="Gunde-Cimerman N."/>
            <person name="Song Z."/>
        </authorList>
    </citation>
    <scope>NUCLEOTIDE SEQUENCE</scope>
    <source>
        <strain evidence="5">EXF-9911</strain>
    </source>
</reference>
<evidence type="ECO:0000256" key="1">
    <source>
        <dbReference type="ARBA" id="ARBA00022884"/>
    </source>
</evidence>
<dbReference type="OrthoDB" id="435402at2759"/>
<gene>
    <name evidence="5" type="ORF">KCU76_g12293</name>
</gene>
<dbReference type="PANTHER" id="PTHR22792">
    <property type="entry name" value="LUPUS LA PROTEIN-RELATED"/>
    <property type="match status" value="1"/>
</dbReference>
<accession>A0A9P8J4K3</accession>
<dbReference type="Pfam" id="PF09692">
    <property type="entry name" value="Arb1"/>
    <property type="match status" value="1"/>
</dbReference>
<dbReference type="GO" id="GO:0033167">
    <property type="term" value="C:ARC complex"/>
    <property type="evidence" value="ECO:0007669"/>
    <property type="project" value="InterPro"/>
</dbReference>
<dbReference type="SUPFAM" id="SSF46785">
    <property type="entry name" value="Winged helix' DNA-binding domain"/>
    <property type="match status" value="1"/>
</dbReference>
<evidence type="ECO:0000259" key="4">
    <source>
        <dbReference type="PROSITE" id="PS50961"/>
    </source>
</evidence>
<feature type="compositionally biased region" description="Polar residues" evidence="3">
    <location>
        <begin position="550"/>
        <end position="560"/>
    </location>
</feature>
<evidence type="ECO:0000256" key="2">
    <source>
        <dbReference type="PROSITE-ProRule" id="PRU00332"/>
    </source>
</evidence>
<name>A0A9P8J4K3_AURME</name>
<reference evidence="5" key="2">
    <citation type="submission" date="2021-08" db="EMBL/GenBank/DDBJ databases">
        <authorList>
            <person name="Gostincar C."/>
            <person name="Sun X."/>
            <person name="Song Z."/>
            <person name="Gunde-Cimerman N."/>
        </authorList>
    </citation>
    <scope>NUCLEOTIDE SEQUENCE</scope>
    <source>
        <strain evidence="5">EXF-9911</strain>
    </source>
</reference>
<dbReference type="InterPro" id="IPR006630">
    <property type="entry name" value="La_HTH"/>
</dbReference>
<dbReference type="PANTHER" id="PTHR22792:SF140">
    <property type="entry name" value="ACHILLES, ISOFORM A"/>
    <property type="match status" value="1"/>
</dbReference>
<feature type="compositionally biased region" description="Polar residues" evidence="3">
    <location>
        <begin position="9"/>
        <end position="25"/>
    </location>
</feature>
<feature type="non-terminal residue" evidence="5">
    <location>
        <position position="577"/>
    </location>
</feature>